<evidence type="ECO:0000259" key="7">
    <source>
        <dbReference type="SMART" id="SM00642"/>
    </source>
</evidence>
<keyword evidence="4" id="KW-0378">Hydrolase</keyword>
<gene>
    <name evidence="8" type="ORF">ONZ51_g8746</name>
</gene>
<dbReference type="NCBIfam" id="NF006969">
    <property type="entry name" value="PRK09441.1-2"/>
    <property type="match status" value="1"/>
</dbReference>
<reference evidence="8" key="1">
    <citation type="submission" date="2022-11" db="EMBL/GenBank/DDBJ databases">
        <title>Genome Sequence of Cubamyces cubensis.</title>
        <authorList>
            <person name="Buettner E."/>
        </authorList>
    </citation>
    <scope>NUCLEOTIDE SEQUENCE</scope>
    <source>
        <strain evidence="8">MPL-01</strain>
    </source>
</reference>
<evidence type="ECO:0000256" key="3">
    <source>
        <dbReference type="ARBA" id="ARBA00022723"/>
    </source>
</evidence>
<dbReference type="Gene3D" id="3.20.20.80">
    <property type="entry name" value="Glycosidases"/>
    <property type="match status" value="1"/>
</dbReference>
<dbReference type="Pfam" id="PF00128">
    <property type="entry name" value="Alpha-amylase"/>
    <property type="match status" value="2"/>
</dbReference>
<dbReference type="Gene3D" id="2.60.40.1180">
    <property type="entry name" value="Golgi alpha-mannosidase II"/>
    <property type="match status" value="1"/>
</dbReference>
<accession>A0AAD7X699</accession>
<dbReference type="Gene3D" id="2.40.30.140">
    <property type="match status" value="1"/>
</dbReference>
<dbReference type="PANTHER" id="PTHR43447">
    <property type="entry name" value="ALPHA-AMYLASE"/>
    <property type="match status" value="1"/>
</dbReference>
<comment type="caution">
    <text evidence="8">The sequence shown here is derived from an EMBL/GenBank/DDBJ whole genome shotgun (WGS) entry which is preliminary data.</text>
</comment>
<comment type="cofactor">
    <cofactor evidence="1">
        <name>Ca(2+)</name>
        <dbReference type="ChEBI" id="CHEBI:29108"/>
    </cofactor>
</comment>
<evidence type="ECO:0000313" key="8">
    <source>
        <dbReference type="EMBL" id="KAJ8469812.1"/>
    </source>
</evidence>
<dbReference type="GO" id="GO:0005509">
    <property type="term" value="F:calcium ion binding"/>
    <property type="evidence" value="ECO:0007669"/>
    <property type="project" value="InterPro"/>
</dbReference>
<keyword evidence="6" id="KW-0326">Glycosidase</keyword>
<dbReference type="InterPro" id="IPR006047">
    <property type="entry name" value="GH13_cat_dom"/>
</dbReference>
<dbReference type="InterPro" id="IPR013776">
    <property type="entry name" value="A-amylase_thermo"/>
</dbReference>
<feature type="domain" description="Glycosyl hydrolase family 13 catalytic" evidence="7">
    <location>
        <begin position="43"/>
        <end position="485"/>
    </location>
</feature>
<dbReference type="GO" id="GO:0004553">
    <property type="term" value="F:hydrolase activity, hydrolyzing O-glycosyl compounds"/>
    <property type="evidence" value="ECO:0007669"/>
    <property type="project" value="InterPro"/>
</dbReference>
<keyword evidence="9" id="KW-1185">Reference proteome</keyword>
<dbReference type="SUPFAM" id="SSF51011">
    <property type="entry name" value="Glycosyl hydrolase domain"/>
    <property type="match status" value="1"/>
</dbReference>
<protein>
    <recommendedName>
        <fullName evidence="7">Glycosyl hydrolase family 13 catalytic domain-containing protein</fullName>
    </recommendedName>
</protein>
<dbReference type="SUPFAM" id="SSF51445">
    <property type="entry name" value="(Trans)glycosidases"/>
    <property type="match status" value="1"/>
</dbReference>
<dbReference type="EMBL" id="JAPEVG010000273">
    <property type="protein sequence ID" value="KAJ8469812.1"/>
    <property type="molecule type" value="Genomic_DNA"/>
</dbReference>
<evidence type="ECO:0000256" key="6">
    <source>
        <dbReference type="ARBA" id="ARBA00023295"/>
    </source>
</evidence>
<dbReference type="SMART" id="SM00642">
    <property type="entry name" value="Aamy"/>
    <property type="match status" value="1"/>
</dbReference>
<dbReference type="CDD" id="cd11318">
    <property type="entry name" value="AmyAc_bac_fung_AmyA"/>
    <property type="match status" value="1"/>
</dbReference>
<evidence type="ECO:0000256" key="1">
    <source>
        <dbReference type="ARBA" id="ARBA00001913"/>
    </source>
</evidence>
<keyword evidence="5" id="KW-0119">Carbohydrate metabolism</keyword>
<evidence type="ECO:0000256" key="2">
    <source>
        <dbReference type="ARBA" id="ARBA00008061"/>
    </source>
</evidence>
<dbReference type="InterPro" id="IPR013780">
    <property type="entry name" value="Glyco_hydro_b"/>
</dbReference>
<dbReference type="AlphaFoldDB" id="A0AAD7X699"/>
<dbReference type="GO" id="GO:0005975">
    <property type="term" value="P:carbohydrate metabolic process"/>
    <property type="evidence" value="ECO:0007669"/>
    <property type="project" value="InterPro"/>
</dbReference>
<evidence type="ECO:0000256" key="4">
    <source>
        <dbReference type="ARBA" id="ARBA00022801"/>
    </source>
</evidence>
<comment type="similarity">
    <text evidence="2">Belongs to the glycosyl hydrolase 13 family.</text>
</comment>
<proteinExistence type="inferred from homology"/>
<dbReference type="Proteomes" id="UP001215151">
    <property type="component" value="Unassembled WGS sequence"/>
</dbReference>
<dbReference type="InterPro" id="IPR017853">
    <property type="entry name" value="GH"/>
</dbReference>
<evidence type="ECO:0000313" key="9">
    <source>
        <dbReference type="Proteomes" id="UP001215151"/>
    </source>
</evidence>
<sequence length="572" mass="64960">MLLIWDAFADNLLKAWERVAFWRNPAPALPNMRLSPRNGDENPLMVQFFTWDCSHPHMSWWKHFESEVPNLAALGVTQVWLPPPNKAMRKEGQGYDAYDLWDLGEFYQKGTIATRWGTKEELAKAVSVANAHGIDVLVDAVLNHKLGADRPEKFMAVPVDPNNRLKDLGPAREIEAKTFNPLSYGAPLICISRGGLRSIFSGAETSSLKWTHEHFTGLDWDHRTRAKGVYRIAGPNHQGWSRWVDTELGNYDYLLGIDIDHRHPDVRKDLLDWGTWVLQTTGGAGFRLDAIKHMDRRFLLNFIKHVREKLDRNDLFSVAEYWSSNVELIKPYIRSFEGLVTFFDVPLHYNFHEASKAGSRYDLRKIFDNTILKYRPGDAVTFVDNHDTVTARHIPAPAFELTVPLRSKSDKRWKAGNFKLQAYALILLYGEGHPCVFYGDLYPNRECYDENVAQGLRRLMDARRKFAYGQRTDYFQQVNCVGFLRKGDGSRGGCAVLVSNADCPEKQEGAGAGQTPTHTIRMDVGLDNVNAKYRSLFHPEGTVVQPGSDGWASFTCPLGGVQVWVKDIDVDS</sequence>
<name>A0AAD7X699_9APHY</name>
<organism evidence="8 9">
    <name type="scientific">Trametes cubensis</name>
    <dbReference type="NCBI Taxonomy" id="1111947"/>
    <lineage>
        <taxon>Eukaryota</taxon>
        <taxon>Fungi</taxon>
        <taxon>Dikarya</taxon>
        <taxon>Basidiomycota</taxon>
        <taxon>Agaricomycotina</taxon>
        <taxon>Agaricomycetes</taxon>
        <taxon>Polyporales</taxon>
        <taxon>Polyporaceae</taxon>
        <taxon>Trametes</taxon>
    </lineage>
</organism>
<dbReference type="PIRSF" id="PIRSF001021">
    <property type="entry name" value="Alph-amls_thrmst"/>
    <property type="match status" value="1"/>
</dbReference>
<keyword evidence="3" id="KW-0479">Metal-binding</keyword>
<evidence type="ECO:0000256" key="5">
    <source>
        <dbReference type="ARBA" id="ARBA00023277"/>
    </source>
</evidence>